<keyword evidence="1" id="KW-0812">Transmembrane</keyword>
<evidence type="ECO:0000313" key="3">
    <source>
        <dbReference type="Proteomes" id="UP000216998"/>
    </source>
</evidence>
<protein>
    <submittedName>
        <fullName evidence="2">Uncharacterized protein</fullName>
    </submittedName>
</protein>
<feature type="transmembrane region" description="Helical" evidence="1">
    <location>
        <begin position="83"/>
        <end position="102"/>
    </location>
</feature>
<proteinExistence type="predicted"/>
<keyword evidence="3" id="KW-1185">Reference proteome</keyword>
<reference evidence="2 3" key="1">
    <citation type="submission" date="2017-07" db="EMBL/GenBank/DDBJ databases">
        <title>Niveispirillum cyanobacteriorum sp. nov., isolated from cyanobacterial aggregates in a eutrophic lake.</title>
        <authorList>
            <person name="Cai H."/>
        </authorList>
    </citation>
    <scope>NUCLEOTIDE SEQUENCE [LARGE SCALE GENOMIC DNA]</scope>
    <source>
        <strain evidence="3">TH1-14</strain>
    </source>
</reference>
<comment type="caution">
    <text evidence="2">The sequence shown here is derived from an EMBL/GenBank/DDBJ whole genome shotgun (WGS) entry which is preliminary data.</text>
</comment>
<name>A0A255YVR0_9PROT</name>
<organism evidence="2 3">
    <name type="scientific">Niveispirillum lacus</name>
    <dbReference type="NCBI Taxonomy" id="1981099"/>
    <lineage>
        <taxon>Bacteria</taxon>
        <taxon>Pseudomonadati</taxon>
        <taxon>Pseudomonadota</taxon>
        <taxon>Alphaproteobacteria</taxon>
        <taxon>Rhodospirillales</taxon>
        <taxon>Azospirillaceae</taxon>
        <taxon>Niveispirillum</taxon>
    </lineage>
</organism>
<evidence type="ECO:0000313" key="2">
    <source>
        <dbReference type="EMBL" id="OYQ33336.1"/>
    </source>
</evidence>
<keyword evidence="1" id="KW-0472">Membrane</keyword>
<keyword evidence="1" id="KW-1133">Transmembrane helix</keyword>
<accession>A0A255YVR0</accession>
<sequence>MVDQTDCFRVRQGGEAAWPAPFYFGFAREAARLGAGFTSGIVAGNWLAERFFGWRAGGARPDLLVWLTDETKDGTPGTAMRKVLIGLLFALLAGAAAGATVLPGDDAAGTVSLATDRVQEYPQITGVLRTMATELLAEPGNLAALRQASRDNDDLSVDSIVQRDIAWRLQAKRGRGSLIDPVMTGPLSQFLALLRFPRQALLADLILTDDRGLLVAATRIPSDYDQSDEAKFIAPNSNQPGAVHTEGAAYDESADDYVVTASILLIDPVDARSLGVLSANFTLSALQRN</sequence>
<dbReference type="AlphaFoldDB" id="A0A255YVR0"/>
<dbReference type="Proteomes" id="UP000216998">
    <property type="component" value="Unassembled WGS sequence"/>
</dbReference>
<gene>
    <name evidence="2" type="ORF">CHU95_12950</name>
</gene>
<dbReference type="EMBL" id="NOXU01000030">
    <property type="protein sequence ID" value="OYQ33336.1"/>
    <property type="molecule type" value="Genomic_DNA"/>
</dbReference>
<evidence type="ECO:0000256" key="1">
    <source>
        <dbReference type="SAM" id="Phobius"/>
    </source>
</evidence>